<gene>
    <name evidence="2" type="ORF">L6637_37955</name>
    <name evidence="1" type="ORF">L6654_35540</name>
</gene>
<dbReference type="PANTHER" id="PTHR37319">
    <property type="entry name" value="TRANSPOSASE"/>
    <property type="match status" value="1"/>
</dbReference>
<dbReference type="SUPFAM" id="SSF53098">
    <property type="entry name" value="Ribonuclease H-like"/>
    <property type="match status" value="1"/>
</dbReference>
<dbReference type="EMBL" id="JAKLUA010000024">
    <property type="protein sequence ID" value="MCG2672732.1"/>
    <property type="molecule type" value="Genomic_DNA"/>
</dbReference>
<dbReference type="RefSeq" id="WP_232995610.1">
    <property type="nucleotide sequence ID" value="NZ_JAKLTY010000034.1"/>
</dbReference>
<evidence type="ECO:0000313" key="3">
    <source>
        <dbReference type="Proteomes" id="UP001139012"/>
    </source>
</evidence>
<dbReference type="EMBL" id="JAKLTY010000034">
    <property type="protein sequence ID" value="MCG2631939.1"/>
    <property type="molecule type" value="Genomic_DNA"/>
</dbReference>
<dbReference type="Gene3D" id="3.90.350.10">
    <property type="entry name" value="Transposase Inhibitor Protein From Tn5, Chain A, domain 1"/>
    <property type="match status" value="1"/>
</dbReference>
<accession>A0A9X1RFZ4</accession>
<sequence>MAGEPQTIHGAFREATQCIHIGDREADIYDLLCAAQEVGTHFLVRTFVNRLAGDGDHTVATIMDEVVVKGLHRIEVQDSKGNPDQSVLEIRYRKIGTLLPIGKQSRYPTLTMTVIHADERGAPKNRKKIEWKLLTDLPVQSAQGCDRETRMVFPAMEDRGLPQDTQIRL</sequence>
<evidence type="ECO:0000313" key="4">
    <source>
        <dbReference type="Proteomes" id="UP001139054"/>
    </source>
</evidence>
<dbReference type="PANTHER" id="PTHR37319:SF1">
    <property type="entry name" value="TRANSPOSASE TN5 DIMERISATION DOMAIN-CONTAINING PROTEIN"/>
    <property type="match status" value="1"/>
</dbReference>
<comment type="caution">
    <text evidence="1">The sequence shown here is derived from an EMBL/GenBank/DDBJ whole genome shotgun (WGS) entry which is preliminary data.</text>
</comment>
<protein>
    <submittedName>
        <fullName evidence="1">Uncharacterized protein</fullName>
    </submittedName>
</protein>
<dbReference type="InterPro" id="IPR047768">
    <property type="entry name" value="Tn5p-like"/>
</dbReference>
<evidence type="ECO:0000313" key="2">
    <source>
        <dbReference type="EMBL" id="MCG2672732.1"/>
    </source>
</evidence>
<name>A0A9X1RFZ4_9BRAD</name>
<dbReference type="Proteomes" id="UP001139054">
    <property type="component" value="Unassembled WGS sequence"/>
</dbReference>
<proteinExistence type="predicted"/>
<reference evidence="1" key="1">
    <citation type="submission" date="2022-01" db="EMBL/GenBank/DDBJ databases">
        <title>Genome sequnece data of strain Bradyrhizobium sp. nov.</title>
        <authorList>
            <person name="Zhang J."/>
        </authorList>
    </citation>
    <scope>NUCLEOTIDE SEQUENCE</scope>
    <source>
        <strain evidence="2">WYCCWR 12774</strain>
        <strain evidence="1">WYCCWR 13023</strain>
    </source>
</reference>
<evidence type="ECO:0000313" key="1">
    <source>
        <dbReference type="EMBL" id="MCG2631939.1"/>
    </source>
</evidence>
<dbReference type="AlphaFoldDB" id="A0A9X1RFZ4"/>
<organism evidence="1 4">
    <name type="scientific">Bradyrhizobium zhengyangense</name>
    <dbReference type="NCBI Taxonomy" id="2911009"/>
    <lineage>
        <taxon>Bacteria</taxon>
        <taxon>Pseudomonadati</taxon>
        <taxon>Pseudomonadota</taxon>
        <taxon>Alphaproteobacteria</taxon>
        <taxon>Hyphomicrobiales</taxon>
        <taxon>Nitrobacteraceae</taxon>
        <taxon>Bradyrhizobium</taxon>
    </lineage>
</organism>
<dbReference type="Proteomes" id="UP001139012">
    <property type="component" value="Unassembled WGS sequence"/>
</dbReference>
<keyword evidence="3" id="KW-1185">Reference proteome</keyword>
<dbReference type="InterPro" id="IPR012337">
    <property type="entry name" value="RNaseH-like_sf"/>
</dbReference>